<dbReference type="GO" id="GO:0004803">
    <property type="term" value="F:transposase activity"/>
    <property type="evidence" value="ECO:0007669"/>
    <property type="project" value="InterPro"/>
</dbReference>
<proteinExistence type="predicted"/>
<dbReference type="SMART" id="SM01321">
    <property type="entry name" value="Y1_Tnp"/>
    <property type="match status" value="1"/>
</dbReference>
<dbReference type="PANTHER" id="PTHR36966:SF1">
    <property type="entry name" value="REP-ASSOCIATED TYROSINE TRANSPOSASE"/>
    <property type="match status" value="1"/>
</dbReference>
<dbReference type="GO" id="GO:0006313">
    <property type="term" value="P:DNA transposition"/>
    <property type="evidence" value="ECO:0007669"/>
    <property type="project" value="InterPro"/>
</dbReference>
<name>A0A4R2ID77_9GAMM</name>
<dbReference type="RefSeq" id="WP_220485052.1">
    <property type="nucleotide sequence ID" value="NZ_JACGXM010000011.1"/>
</dbReference>
<dbReference type="Proteomes" id="UP000294862">
    <property type="component" value="Unassembled WGS sequence"/>
</dbReference>
<dbReference type="InterPro" id="IPR036515">
    <property type="entry name" value="Transposase_17_sf"/>
</dbReference>
<dbReference type="GO" id="GO:0043565">
    <property type="term" value="F:sequence-specific DNA binding"/>
    <property type="evidence" value="ECO:0007669"/>
    <property type="project" value="TreeGrafter"/>
</dbReference>
<reference evidence="2 3" key="1">
    <citation type="journal article" date="2015" name="Stand. Genomic Sci.">
        <title>Genomic Encyclopedia of Bacterial and Archaeal Type Strains, Phase III: the genomes of soil and plant-associated and newly described type strains.</title>
        <authorList>
            <person name="Whitman W.B."/>
            <person name="Woyke T."/>
            <person name="Klenk H.P."/>
            <person name="Zhou Y."/>
            <person name="Lilburn T.G."/>
            <person name="Beck B.J."/>
            <person name="De Vos P."/>
            <person name="Vandamme P."/>
            <person name="Eisen J.A."/>
            <person name="Garrity G."/>
            <person name="Hugenholtz P."/>
            <person name="Kyrpides N.C."/>
        </authorList>
    </citation>
    <scope>NUCLEOTIDE SEQUENCE [LARGE SCALE GENOMIC DNA]</scope>
    <source>
        <strain evidence="2 3">A3</strain>
    </source>
</reference>
<dbReference type="InterPro" id="IPR052715">
    <property type="entry name" value="RAYT_transposase"/>
</dbReference>
<comment type="caution">
    <text evidence="2">The sequence shown here is derived from an EMBL/GenBank/DDBJ whole genome shotgun (WGS) entry which is preliminary data.</text>
</comment>
<dbReference type="AlphaFoldDB" id="A0A4R2ID77"/>
<keyword evidence="3" id="KW-1185">Reference proteome</keyword>
<dbReference type="InterPro" id="IPR002686">
    <property type="entry name" value="Transposase_17"/>
</dbReference>
<gene>
    <name evidence="2" type="ORF">EV148_102471</name>
</gene>
<protein>
    <recommendedName>
        <fullName evidence="1">Transposase IS200-like domain-containing protein</fullName>
    </recommendedName>
</protein>
<evidence type="ECO:0000313" key="2">
    <source>
        <dbReference type="EMBL" id="TCO42112.1"/>
    </source>
</evidence>
<dbReference type="EMBL" id="SLWQ01000002">
    <property type="protein sequence ID" value="TCO42112.1"/>
    <property type="molecule type" value="Genomic_DNA"/>
</dbReference>
<feature type="domain" description="Transposase IS200-like" evidence="1">
    <location>
        <begin position="20"/>
        <end position="135"/>
    </location>
</feature>
<organism evidence="2 3">
    <name type="scientific">Dokdonella fugitiva</name>
    <dbReference type="NCBI Taxonomy" id="328517"/>
    <lineage>
        <taxon>Bacteria</taxon>
        <taxon>Pseudomonadati</taxon>
        <taxon>Pseudomonadota</taxon>
        <taxon>Gammaproteobacteria</taxon>
        <taxon>Lysobacterales</taxon>
        <taxon>Rhodanobacteraceae</taxon>
        <taxon>Dokdonella</taxon>
    </lineage>
</organism>
<dbReference type="PANTHER" id="PTHR36966">
    <property type="entry name" value="REP-ASSOCIATED TYROSINE TRANSPOSASE"/>
    <property type="match status" value="1"/>
</dbReference>
<accession>A0A4R2ID77</accession>
<evidence type="ECO:0000313" key="3">
    <source>
        <dbReference type="Proteomes" id="UP000294862"/>
    </source>
</evidence>
<dbReference type="SUPFAM" id="SSF143422">
    <property type="entry name" value="Transposase IS200-like"/>
    <property type="match status" value="1"/>
</dbReference>
<dbReference type="Gene3D" id="3.30.70.1290">
    <property type="entry name" value="Transposase IS200-like"/>
    <property type="match status" value="1"/>
</dbReference>
<evidence type="ECO:0000259" key="1">
    <source>
        <dbReference type="SMART" id="SM01321"/>
    </source>
</evidence>
<sequence length="157" mass="17546">MDIRTCIEPVHVRRRCDAIGEGRIYRIDFGTAGQASTFDDWTLACAAARAFGEPRVWRTSRLLCWALLPDRWHGLVRLGGLDSLPILVARLKAVAAGSVNLAAARSGAVWARGYHERALRPDEDCFALAREIVRQPVRAGLCRRVGEYPFWDASWLA</sequence>